<comment type="caution">
    <text evidence="2">The sequence shown here is derived from an EMBL/GenBank/DDBJ whole genome shotgun (WGS) entry which is preliminary data.</text>
</comment>
<evidence type="ECO:0000259" key="1">
    <source>
        <dbReference type="Pfam" id="PF13577"/>
    </source>
</evidence>
<accession>A0A4R5PRD5</accession>
<dbReference type="InterPro" id="IPR032710">
    <property type="entry name" value="NTF2-like_dom_sf"/>
</dbReference>
<sequence length="151" mass="16817">MSTIDVDVRNTIHDLLCRFFLAFDEKDWVAMRATLADEVFIDYASSGREQPGAMTGDEFVGRRRGAVDELSKQHSFSNLLLSATDSGVHGRCNYLILRFATASNGAADSYHSCGSYEFVFQPVDASWRISSITQKALRSWGNRDLHGGSRN</sequence>
<organism evidence="2 3">
    <name type="scientific">Pseudohoeflea suaedae</name>
    <dbReference type="NCBI Taxonomy" id="877384"/>
    <lineage>
        <taxon>Bacteria</taxon>
        <taxon>Pseudomonadati</taxon>
        <taxon>Pseudomonadota</taxon>
        <taxon>Alphaproteobacteria</taxon>
        <taxon>Hyphomicrobiales</taxon>
        <taxon>Rhizobiaceae</taxon>
        <taxon>Pseudohoeflea</taxon>
    </lineage>
</organism>
<dbReference type="OrthoDB" id="2860904at2"/>
<dbReference type="RefSeq" id="WP_133283998.1">
    <property type="nucleotide sequence ID" value="NZ_SMSI01000001.1"/>
</dbReference>
<dbReference type="Proteomes" id="UP000295131">
    <property type="component" value="Unassembled WGS sequence"/>
</dbReference>
<protein>
    <recommendedName>
        <fullName evidence="1">SnoaL-like domain-containing protein</fullName>
    </recommendedName>
</protein>
<feature type="domain" description="SnoaL-like" evidence="1">
    <location>
        <begin position="8"/>
        <end position="132"/>
    </location>
</feature>
<dbReference type="Pfam" id="PF13577">
    <property type="entry name" value="SnoaL_4"/>
    <property type="match status" value="1"/>
</dbReference>
<gene>
    <name evidence="2" type="ORF">E2A64_08850</name>
</gene>
<dbReference type="SUPFAM" id="SSF54427">
    <property type="entry name" value="NTF2-like"/>
    <property type="match status" value="1"/>
</dbReference>
<name>A0A4R5PRD5_9HYPH</name>
<proteinExistence type="predicted"/>
<dbReference type="EMBL" id="SMSI01000001">
    <property type="protein sequence ID" value="TDH39167.1"/>
    <property type="molecule type" value="Genomic_DNA"/>
</dbReference>
<dbReference type="InterPro" id="IPR037401">
    <property type="entry name" value="SnoaL-like"/>
</dbReference>
<evidence type="ECO:0000313" key="2">
    <source>
        <dbReference type="EMBL" id="TDH39167.1"/>
    </source>
</evidence>
<dbReference type="AlphaFoldDB" id="A0A4R5PRD5"/>
<evidence type="ECO:0000313" key="3">
    <source>
        <dbReference type="Proteomes" id="UP000295131"/>
    </source>
</evidence>
<dbReference type="Gene3D" id="3.10.450.50">
    <property type="match status" value="1"/>
</dbReference>
<keyword evidence="3" id="KW-1185">Reference proteome</keyword>
<reference evidence="2 3" key="1">
    <citation type="journal article" date="2013" name="Int. J. Syst. Evol. Microbiol.">
        <title>Hoeflea suaedae sp. nov., an endophytic bacterium isolated from the root of the halophyte Suaeda maritima.</title>
        <authorList>
            <person name="Chung E.J."/>
            <person name="Park J.A."/>
            <person name="Pramanik P."/>
            <person name="Bibi F."/>
            <person name="Jeon C.O."/>
            <person name="Chung Y.R."/>
        </authorList>
    </citation>
    <scope>NUCLEOTIDE SEQUENCE [LARGE SCALE GENOMIC DNA]</scope>
    <source>
        <strain evidence="2 3">YC6898</strain>
    </source>
</reference>